<comment type="caution">
    <text evidence="1">The sequence shown here is derived from an EMBL/GenBank/DDBJ whole genome shotgun (WGS) entry which is preliminary data.</text>
</comment>
<name>A0AAV7FQ07_DENCH</name>
<protein>
    <submittedName>
        <fullName evidence="1">Uncharacterized protein</fullName>
    </submittedName>
</protein>
<evidence type="ECO:0000313" key="2">
    <source>
        <dbReference type="Proteomes" id="UP000775213"/>
    </source>
</evidence>
<sequence length="63" mass="7367">MFLFTATKKKTITISLRAFSYFFFQAQDNPVVGFFYQLGLSFTAPMGMVYRVHNYSSDYRTLT</sequence>
<evidence type="ECO:0000313" key="1">
    <source>
        <dbReference type="EMBL" id="KAH0445508.1"/>
    </source>
</evidence>
<organism evidence="1 2">
    <name type="scientific">Dendrobium chrysotoxum</name>
    <name type="common">Orchid</name>
    <dbReference type="NCBI Taxonomy" id="161865"/>
    <lineage>
        <taxon>Eukaryota</taxon>
        <taxon>Viridiplantae</taxon>
        <taxon>Streptophyta</taxon>
        <taxon>Embryophyta</taxon>
        <taxon>Tracheophyta</taxon>
        <taxon>Spermatophyta</taxon>
        <taxon>Magnoliopsida</taxon>
        <taxon>Liliopsida</taxon>
        <taxon>Asparagales</taxon>
        <taxon>Orchidaceae</taxon>
        <taxon>Epidendroideae</taxon>
        <taxon>Malaxideae</taxon>
        <taxon>Dendrobiinae</taxon>
        <taxon>Dendrobium</taxon>
    </lineage>
</organism>
<dbReference type="AlphaFoldDB" id="A0AAV7FQ07"/>
<keyword evidence="2" id="KW-1185">Reference proteome</keyword>
<gene>
    <name evidence="1" type="ORF">IEQ34_025411</name>
</gene>
<dbReference type="EMBL" id="JAGFBR010000357">
    <property type="protein sequence ID" value="KAH0445508.1"/>
    <property type="molecule type" value="Genomic_DNA"/>
</dbReference>
<accession>A0AAV7FQ07</accession>
<proteinExistence type="predicted"/>
<dbReference type="Proteomes" id="UP000775213">
    <property type="component" value="Unassembled WGS sequence"/>
</dbReference>
<reference evidence="1 2" key="1">
    <citation type="journal article" date="2021" name="Hortic Res">
        <title>Chromosome-scale assembly of the Dendrobium chrysotoxum genome enhances the understanding of orchid evolution.</title>
        <authorList>
            <person name="Zhang Y."/>
            <person name="Zhang G.Q."/>
            <person name="Zhang D."/>
            <person name="Liu X.D."/>
            <person name="Xu X.Y."/>
            <person name="Sun W.H."/>
            <person name="Yu X."/>
            <person name="Zhu X."/>
            <person name="Wang Z.W."/>
            <person name="Zhao X."/>
            <person name="Zhong W.Y."/>
            <person name="Chen H."/>
            <person name="Yin W.L."/>
            <person name="Huang T."/>
            <person name="Niu S.C."/>
            <person name="Liu Z.J."/>
        </authorList>
    </citation>
    <scope>NUCLEOTIDE SEQUENCE [LARGE SCALE GENOMIC DNA]</scope>
    <source>
        <strain evidence="1">Lindl</strain>
    </source>
</reference>